<name>A0ABN5YVM2_9MYCO</name>
<evidence type="ECO:0000256" key="3">
    <source>
        <dbReference type="ARBA" id="ARBA00023186"/>
    </source>
</evidence>
<keyword evidence="2" id="KW-0067">ATP-binding</keyword>
<dbReference type="Proteomes" id="UP000465609">
    <property type="component" value="Chromosome"/>
</dbReference>
<evidence type="ECO:0008006" key="8">
    <source>
        <dbReference type="Google" id="ProtNLM"/>
    </source>
</evidence>
<dbReference type="PANTHER" id="PTHR42749">
    <property type="entry name" value="CELL SHAPE-DETERMINING PROTEIN MREB"/>
    <property type="match status" value="1"/>
</dbReference>
<feature type="compositionally biased region" description="Low complexity" evidence="4">
    <location>
        <begin position="627"/>
        <end position="653"/>
    </location>
</feature>
<keyword evidence="7" id="KW-1185">Reference proteome</keyword>
<dbReference type="Gene3D" id="3.90.640.10">
    <property type="entry name" value="Actin, Chain A, domain 4"/>
    <property type="match status" value="1"/>
</dbReference>
<evidence type="ECO:0000256" key="1">
    <source>
        <dbReference type="ARBA" id="ARBA00022741"/>
    </source>
</evidence>
<dbReference type="RefSeq" id="WP_138228314.1">
    <property type="nucleotide sequence ID" value="NZ_AP022577.1"/>
</dbReference>
<dbReference type="InterPro" id="IPR013126">
    <property type="entry name" value="Hsp_70_fam"/>
</dbReference>
<organism evidence="6 7">
    <name type="scientific">Mycolicibacterium aubagnense</name>
    <dbReference type="NCBI Taxonomy" id="319707"/>
    <lineage>
        <taxon>Bacteria</taxon>
        <taxon>Bacillati</taxon>
        <taxon>Actinomycetota</taxon>
        <taxon>Actinomycetes</taxon>
        <taxon>Mycobacteriales</taxon>
        <taxon>Mycobacteriaceae</taxon>
        <taxon>Mycolicibacterium</taxon>
    </lineage>
</organism>
<gene>
    <name evidence="6" type="ORF">MAUB_37810</name>
</gene>
<keyword evidence="1" id="KW-0547">Nucleotide-binding</keyword>
<feature type="compositionally biased region" description="Low complexity" evidence="4">
    <location>
        <begin position="537"/>
        <end position="571"/>
    </location>
</feature>
<keyword evidence="5" id="KW-0472">Membrane</keyword>
<evidence type="ECO:0000256" key="2">
    <source>
        <dbReference type="ARBA" id="ARBA00022840"/>
    </source>
</evidence>
<dbReference type="Pfam" id="PF00012">
    <property type="entry name" value="HSP70"/>
    <property type="match status" value="1"/>
</dbReference>
<sequence>MSHQLGLSIGTTNLVAARVGEPPMVRRAVLSLFRDRAPQVGLSPGDRGAADSAVTLTGFVERVGDPVPMVAPDGTSYHADQLVAEALDAMIEAAGGEPPTGQLAISVPAHWDTATLRVMRAAMRSNPSLAPNGVPARLVSDAVASLTALHANPGLPATGTAALLDFGGGGTSITLAAADSSFEPIESVRYTDFSGEGVDQALLSHVLTRVSGSDGVDTSGTAAVSSLEKLRESCCAAKEHLSGAETATVPVDIPGHQGDVEVTRAELSGLLAEPLAGVLAELDDMLQRNKIPWRAVSSVVAVGGGARIPMISARLAEHLAAHGAVGALVTTPQPALDAAVGAALFAVYGADADAQTGMAPAALPSGTAPTAAVDGGPATAPAALVTDLDLPLDTAADRVVKATGPSLAWSEDSDGGGDLLPYTGDDAFGDTTATRAIAQYVAPAGPVVAEPSKAWQRLPLIVFGVATLAAIAAVGGVTIALTGDRKPVAPPTTPPPSVNESPTPPPRPVEPPPPSTVTVTNEVPAPPPPQPSPTYQPPVTHAPAPTHTTATHAPTTTPQPATTATTPTTTEAPPPPPPPSTTETTTSTTPTMTTSYIRLPFVPVPIPIQVPKGPDQPAESQPPANPYYPGQPQYPQQYPYGQYPQQYPQQYQY</sequence>
<evidence type="ECO:0000313" key="7">
    <source>
        <dbReference type="Proteomes" id="UP000465609"/>
    </source>
</evidence>
<protein>
    <recommendedName>
        <fullName evidence="8">Molecular chaperone</fullName>
    </recommendedName>
</protein>
<feature type="compositionally biased region" description="Pro residues" evidence="4">
    <location>
        <begin position="488"/>
        <end position="515"/>
    </location>
</feature>
<feature type="compositionally biased region" description="Pro residues" evidence="4">
    <location>
        <begin position="524"/>
        <end position="536"/>
    </location>
</feature>
<dbReference type="PANTHER" id="PTHR42749:SF1">
    <property type="entry name" value="CELL SHAPE-DETERMINING PROTEIN MREB"/>
    <property type="match status" value="1"/>
</dbReference>
<keyword evidence="3" id="KW-0143">Chaperone</keyword>
<keyword evidence="5" id="KW-1133">Transmembrane helix</keyword>
<dbReference type="CDD" id="cd10170">
    <property type="entry name" value="ASKHA_NBD_HSP70"/>
    <property type="match status" value="1"/>
</dbReference>
<dbReference type="InterPro" id="IPR043129">
    <property type="entry name" value="ATPase_NBD"/>
</dbReference>
<feature type="compositionally biased region" description="Low complexity" evidence="4">
    <location>
        <begin position="581"/>
        <end position="595"/>
    </location>
</feature>
<dbReference type="Gene3D" id="3.30.420.40">
    <property type="match status" value="2"/>
</dbReference>
<proteinExistence type="predicted"/>
<reference evidence="6 7" key="1">
    <citation type="journal article" date="2019" name="Emerg. Microbes Infect.">
        <title>Comprehensive subspecies identification of 175 nontuberculous mycobacteria species based on 7547 genomic profiles.</title>
        <authorList>
            <person name="Matsumoto Y."/>
            <person name="Kinjo T."/>
            <person name="Motooka D."/>
            <person name="Nabeya D."/>
            <person name="Jung N."/>
            <person name="Uechi K."/>
            <person name="Horii T."/>
            <person name="Iida T."/>
            <person name="Fujita J."/>
            <person name="Nakamura S."/>
        </authorList>
    </citation>
    <scope>NUCLEOTIDE SEQUENCE [LARGE SCALE GENOMIC DNA]</scope>
    <source>
        <strain evidence="6 7">JCM 15296</strain>
    </source>
</reference>
<feature type="region of interest" description="Disordered" evidence="4">
    <location>
        <begin position="483"/>
        <end position="653"/>
    </location>
</feature>
<accession>A0ABN5YVM2</accession>
<keyword evidence="5" id="KW-0812">Transmembrane</keyword>
<evidence type="ECO:0000256" key="5">
    <source>
        <dbReference type="SAM" id="Phobius"/>
    </source>
</evidence>
<evidence type="ECO:0000256" key="4">
    <source>
        <dbReference type="SAM" id="MobiDB-lite"/>
    </source>
</evidence>
<feature type="transmembrane region" description="Helical" evidence="5">
    <location>
        <begin position="460"/>
        <end position="481"/>
    </location>
</feature>
<dbReference type="EMBL" id="AP022577">
    <property type="protein sequence ID" value="BBX85908.1"/>
    <property type="molecule type" value="Genomic_DNA"/>
</dbReference>
<dbReference type="SUPFAM" id="SSF53067">
    <property type="entry name" value="Actin-like ATPase domain"/>
    <property type="match status" value="1"/>
</dbReference>
<evidence type="ECO:0000313" key="6">
    <source>
        <dbReference type="EMBL" id="BBX85908.1"/>
    </source>
</evidence>